<dbReference type="GO" id="GO:0004751">
    <property type="term" value="F:ribose-5-phosphate isomerase activity"/>
    <property type="evidence" value="ECO:0007669"/>
    <property type="project" value="UniProtKB-EC"/>
</dbReference>
<protein>
    <recommendedName>
        <fullName evidence="5">Ribose-5-phosphate isomerase</fullName>
    </recommendedName>
</protein>
<evidence type="ECO:0000256" key="1">
    <source>
        <dbReference type="ARBA" id="ARBA00001713"/>
    </source>
</evidence>
<comment type="pathway">
    <text evidence="2">Carbohydrate degradation.</text>
</comment>
<dbReference type="InterPro" id="IPR050262">
    <property type="entry name" value="Ribose-5P_isomerase"/>
</dbReference>
<comment type="catalytic activity">
    <reaction evidence="1">
        <text>aldehydo-D-ribose 5-phosphate = D-ribulose 5-phosphate</text>
        <dbReference type="Rhea" id="RHEA:14657"/>
        <dbReference type="ChEBI" id="CHEBI:58121"/>
        <dbReference type="ChEBI" id="CHEBI:58273"/>
        <dbReference type="EC" id="5.3.1.6"/>
    </reaction>
</comment>
<dbReference type="PANTHER" id="PTHR43748:SF3">
    <property type="entry name" value="RIBOSE-5-PHOSPHATE ISOMERASE 3, CHLOROPLASTIC-RELATED"/>
    <property type="match status" value="1"/>
</dbReference>
<dbReference type="PANTHER" id="PTHR43748">
    <property type="entry name" value="RIBOSE-5-PHOSPHATE ISOMERASE 3, CHLOROPLASTIC-RELATED"/>
    <property type="match status" value="1"/>
</dbReference>
<gene>
    <name evidence="3" type="ORF">GSCOC_T00033148001</name>
</gene>
<name>A0A068UU08_COFCA</name>
<evidence type="ECO:0000313" key="3">
    <source>
        <dbReference type="EMBL" id="CDP11108.1"/>
    </source>
</evidence>
<dbReference type="Gene3D" id="3.40.50.1360">
    <property type="match status" value="1"/>
</dbReference>
<proteinExistence type="predicted"/>
<dbReference type="Proteomes" id="UP000295252">
    <property type="component" value="Chromosome I"/>
</dbReference>
<dbReference type="SUPFAM" id="SSF100950">
    <property type="entry name" value="NagB/RpiA/CoA transferase-like"/>
    <property type="match status" value="1"/>
</dbReference>
<dbReference type="AlphaFoldDB" id="A0A068UU08"/>
<keyword evidence="4" id="KW-1185">Reference proteome</keyword>
<evidence type="ECO:0000313" key="4">
    <source>
        <dbReference type="Proteomes" id="UP000295252"/>
    </source>
</evidence>
<reference evidence="4" key="1">
    <citation type="journal article" date="2014" name="Science">
        <title>The coffee genome provides insight into the convergent evolution of caffeine biosynthesis.</title>
        <authorList>
            <person name="Denoeud F."/>
            <person name="Carretero-Paulet L."/>
            <person name="Dereeper A."/>
            <person name="Droc G."/>
            <person name="Guyot R."/>
            <person name="Pietrella M."/>
            <person name="Zheng C."/>
            <person name="Alberti A."/>
            <person name="Anthony F."/>
            <person name="Aprea G."/>
            <person name="Aury J.M."/>
            <person name="Bento P."/>
            <person name="Bernard M."/>
            <person name="Bocs S."/>
            <person name="Campa C."/>
            <person name="Cenci A."/>
            <person name="Combes M.C."/>
            <person name="Crouzillat D."/>
            <person name="Da Silva C."/>
            <person name="Daddiego L."/>
            <person name="De Bellis F."/>
            <person name="Dussert S."/>
            <person name="Garsmeur O."/>
            <person name="Gayraud T."/>
            <person name="Guignon V."/>
            <person name="Jahn K."/>
            <person name="Jamilloux V."/>
            <person name="Joet T."/>
            <person name="Labadie K."/>
            <person name="Lan T."/>
            <person name="Leclercq J."/>
            <person name="Lepelley M."/>
            <person name="Leroy T."/>
            <person name="Li L.T."/>
            <person name="Librado P."/>
            <person name="Lopez L."/>
            <person name="Munoz A."/>
            <person name="Noel B."/>
            <person name="Pallavicini A."/>
            <person name="Perrotta G."/>
            <person name="Poncet V."/>
            <person name="Pot D."/>
            <person name="Priyono X."/>
            <person name="Rigoreau M."/>
            <person name="Rouard M."/>
            <person name="Rozas J."/>
            <person name="Tranchant-Dubreuil C."/>
            <person name="VanBuren R."/>
            <person name="Zhang Q."/>
            <person name="Andrade A.C."/>
            <person name="Argout X."/>
            <person name="Bertrand B."/>
            <person name="de Kochko A."/>
            <person name="Graziosi G."/>
            <person name="Henry R.J."/>
            <person name="Jayarama X."/>
            <person name="Ming R."/>
            <person name="Nagai C."/>
            <person name="Rounsley S."/>
            <person name="Sankoff D."/>
            <person name="Giuliano G."/>
            <person name="Albert V.A."/>
            <person name="Wincker P."/>
            <person name="Lashermes P."/>
        </authorList>
    </citation>
    <scope>NUCLEOTIDE SEQUENCE [LARGE SCALE GENOMIC DNA]</scope>
    <source>
        <strain evidence="4">cv. DH200-94</strain>
    </source>
</reference>
<dbReference type="InterPro" id="IPR037171">
    <property type="entry name" value="NagB/RpiA_transferase-like"/>
</dbReference>
<organism evidence="3 4">
    <name type="scientific">Coffea canephora</name>
    <name type="common">Robusta coffee</name>
    <dbReference type="NCBI Taxonomy" id="49390"/>
    <lineage>
        <taxon>Eukaryota</taxon>
        <taxon>Viridiplantae</taxon>
        <taxon>Streptophyta</taxon>
        <taxon>Embryophyta</taxon>
        <taxon>Tracheophyta</taxon>
        <taxon>Spermatophyta</taxon>
        <taxon>Magnoliopsida</taxon>
        <taxon>eudicotyledons</taxon>
        <taxon>Gunneridae</taxon>
        <taxon>Pentapetalae</taxon>
        <taxon>asterids</taxon>
        <taxon>lamiids</taxon>
        <taxon>Gentianales</taxon>
        <taxon>Rubiaceae</taxon>
        <taxon>Ixoroideae</taxon>
        <taxon>Gardenieae complex</taxon>
        <taxon>Bertiereae - Coffeeae clade</taxon>
        <taxon>Coffeeae</taxon>
        <taxon>Coffea</taxon>
    </lineage>
</organism>
<evidence type="ECO:0000256" key="2">
    <source>
        <dbReference type="ARBA" id="ARBA00004921"/>
    </source>
</evidence>
<dbReference type="Gramene" id="CDP11108">
    <property type="protein sequence ID" value="CDP11108"/>
    <property type="gene ID" value="GSCOC_T00033148001"/>
</dbReference>
<dbReference type="InParanoid" id="A0A068UU08"/>
<sequence>MPMAATTTITILFFLSSHHNASTRLFLRPSASAAFHSSSRPSFSIKSLSTTLTQDDLKKLTADKAAQYVKSRMALGLGTGSTAIFVVAKLGELLATWTLSESPPQNEPKNRWLL</sequence>
<accession>A0A068UU08</accession>
<dbReference type="STRING" id="49390.A0A068UU08"/>
<evidence type="ECO:0008006" key="5">
    <source>
        <dbReference type="Google" id="ProtNLM"/>
    </source>
</evidence>
<dbReference type="PhylomeDB" id="A0A068UU08"/>
<dbReference type="EMBL" id="HG739135">
    <property type="protein sequence ID" value="CDP11108.1"/>
    <property type="molecule type" value="Genomic_DNA"/>
</dbReference>